<dbReference type="Gene3D" id="3.50.50.100">
    <property type="match status" value="1"/>
</dbReference>
<evidence type="ECO:0000256" key="1">
    <source>
        <dbReference type="ARBA" id="ARBA00001974"/>
    </source>
</evidence>
<dbReference type="Proteomes" id="UP000501058">
    <property type="component" value="Chromosome"/>
</dbReference>
<accession>A0A6G7Y649</accession>
<dbReference type="Pfam" id="PF07992">
    <property type="entry name" value="Pyr_redox_2"/>
    <property type="match status" value="1"/>
</dbReference>
<dbReference type="PRINTS" id="PR00368">
    <property type="entry name" value="FADPNR"/>
</dbReference>
<organism evidence="8 9">
    <name type="scientific">Propioniciclava coleopterorum</name>
    <dbReference type="NCBI Taxonomy" id="2714937"/>
    <lineage>
        <taxon>Bacteria</taxon>
        <taxon>Bacillati</taxon>
        <taxon>Actinomycetota</taxon>
        <taxon>Actinomycetes</taxon>
        <taxon>Propionibacteriales</taxon>
        <taxon>Propionibacteriaceae</taxon>
        <taxon>Propioniciclava</taxon>
    </lineage>
</organism>
<gene>
    <name evidence="8" type="ORF">G7070_07210</name>
</gene>
<dbReference type="GO" id="GO:0019646">
    <property type="term" value="P:aerobic electron transport chain"/>
    <property type="evidence" value="ECO:0007669"/>
    <property type="project" value="TreeGrafter"/>
</dbReference>
<keyword evidence="5" id="KW-0560">Oxidoreductase</keyword>
<dbReference type="EMBL" id="CP049865">
    <property type="protein sequence ID" value="QIK72097.1"/>
    <property type="molecule type" value="Genomic_DNA"/>
</dbReference>
<dbReference type="GO" id="GO:0003955">
    <property type="term" value="F:NAD(P)H dehydrogenase (quinone) activity"/>
    <property type="evidence" value="ECO:0007669"/>
    <property type="project" value="TreeGrafter"/>
</dbReference>
<proteinExistence type="inferred from homology"/>
<dbReference type="PANTHER" id="PTHR42913">
    <property type="entry name" value="APOPTOSIS-INDUCING FACTOR 1"/>
    <property type="match status" value="1"/>
</dbReference>
<feature type="compositionally biased region" description="Low complexity" evidence="6">
    <location>
        <begin position="353"/>
        <end position="369"/>
    </location>
</feature>
<dbReference type="SUPFAM" id="SSF51905">
    <property type="entry name" value="FAD/NAD(P)-binding domain"/>
    <property type="match status" value="1"/>
</dbReference>
<comment type="cofactor">
    <cofactor evidence="1">
        <name>FAD</name>
        <dbReference type="ChEBI" id="CHEBI:57692"/>
    </cofactor>
</comment>
<evidence type="ECO:0000256" key="4">
    <source>
        <dbReference type="ARBA" id="ARBA00022827"/>
    </source>
</evidence>
<protein>
    <submittedName>
        <fullName evidence="8">FAD-dependent oxidoreductase</fullName>
    </submittedName>
</protein>
<reference evidence="8 9" key="1">
    <citation type="submission" date="2020-03" db="EMBL/GenBank/DDBJ databases">
        <title>Propioniciclava sp. nov., isolated from Hydrophilus acuminatus.</title>
        <authorList>
            <person name="Hyun D.-W."/>
            <person name="Bae J.-W."/>
        </authorList>
    </citation>
    <scope>NUCLEOTIDE SEQUENCE [LARGE SCALE GENOMIC DNA]</scope>
    <source>
        <strain evidence="8 9">HDW11</strain>
    </source>
</reference>
<dbReference type="InterPro" id="IPR023753">
    <property type="entry name" value="FAD/NAD-binding_dom"/>
</dbReference>
<feature type="domain" description="FAD/NAD(P)-binding" evidence="7">
    <location>
        <begin position="8"/>
        <end position="257"/>
    </location>
</feature>
<evidence type="ECO:0000259" key="7">
    <source>
        <dbReference type="Pfam" id="PF07992"/>
    </source>
</evidence>
<evidence type="ECO:0000256" key="6">
    <source>
        <dbReference type="SAM" id="MobiDB-lite"/>
    </source>
</evidence>
<dbReference type="KEGG" id="prv:G7070_07210"/>
<evidence type="ECO:0000256" key="3">
    <source>
        <dbReference type="ARBA" id="ARBA00022630"/>
    </source>
</evidence>
<sequence length="369" mass="38156">MTPSAPPTVVIGAGYAGVMAANRLAGRDSPVVLVAPGTRFVERIRLHRFASGDRPAADVALASVLHPAVGRVEDRVTRIDAPRRRLTLASGAEIGFGSAVYAVGSGAAARRPGRHRVDTLEHALALRAALHRDPDAPVTVLGSGLTGVELAAVLAGRRPVALVSADGLASGRAPAAHRRALERRGVRVLPRSGFDPERPPAGIVVDCTGFGVPTLARDSGLPVDDRGRLLVDRTLAVRGVPGLVGAGDAVVVPALTHLRPSCAAALPMGAHAADALAAQRDGRDAPALDLGHLLQCVDLGRGRGRVQLLHPDDRERPFALTGPAGAGVKEAVCRMTVRWLQQEAQRPGRYSWPAGPRGTDAGPATPAAA</sequence>
<evidence type="ECO:0000256" key="2">
    <source>
        <dbReference type="ARBA" id="ARBA00005272"/>
    </source>
</evidence>
<keyword evidence="4" id="KW-0274">FAD</keyword>
<dbReference type="RefSeq" id="WP_166233125.1">
    <property type="nucleotide sequence ID" value="NZ_CP049865.1"/>
</dbReference>
<evidence type="ECO:0000256" key="5">
    <source>
        <dbReference type="ARBA" id="ARBA00023002"/>
    </source>
</evidence>
<feature type="region of interest" description="Disordered" evidence="6">
    <location>
        <begin position="344"/>
        <end position="369"/>
    </location>
</feature>
<comment type="similarity">
    <text evidence="2">Belongs to the NADH dehydrogenase family.</text>
</comment>
<dbReference type="InterPro" id="IPR036188">
    <property type="entry name" value="FAD/NAD-bd_sf"/>
</dbReference>
<keyword evidence="3" id="KW-0285">Flavoprotein</keyword>
<evidence type="ECO:0000313" key="9">
    <source>
        <dbReference type="Proteomes" id="UP000501058"/>
    </source>
</evidence>
<evidence type="ECO:0000313" key="8">
    <source>
        <dbReference type="EMBL" id="QIK72097.1"/>
    </source>
</evidence>
<dbReference type="PANTHER" id="PTHR42913:SF3">
    <property type="entry name" value="64 KDA MITOCHONDRIAL NADH DEHYDROGENASE (EUROFUNG)"/>
    <property type="match status" value="1"/>
</dbReference>
<name>A0A6G7Y649_9ACTN</name>
<keyword evidence="9" id="KW-1185">Reference proteome</keyword>
<dbReference type="InterPro" id="IPR051169">
    <property type="entry name" value="NADH-Q_oxidoreductase"/>
</dbReference>
<dbReference type="AlphaFoldDB" id="A0A6G7Y649"/>